<name>A0A0G1KRJ6_9BACT</name>
<dbReference type="EMBL" id="LCIR01000027">
    <property type="protein sequence ID" value="KKT58977.1"/>
    <property type="molecule type" value="Genomic_DNA"/>
</dbReference>
<evidence type="ECO:0000256" key="5">
    <source>
        <dbReference type="ARBA" id="ARBA00022692"/>
    </source>
</evidence>
<feature type="transmembrane region" description="Helical" evidence="8">
    <location>
        <begin position="90"/>
        <end position="112"/>
    </location>
</feature>
<gene>
    <name evidence="9" type="ORF">UW53_C0027G0007</name>
</gene>
<reference evidence="9 10" key="1">
    <citation type="journal article" date="2015" name="Nature">
        <title>rRNA introns, odd ribosomes, and small enigmatic genomes across a large radiation of phyla.</title>
        <authorList>
            <person name="Brown C.T."/>
            <person name="Hug L.A."/>
            <person name="Thomas B.C."/>
            <person name="Sharon I."/>
            <person name="Castelle C.J."/>
            <person name="Singh A."/>
            <person name="Wilkins M.J."/>
            <person name="Williams K.H."/>
            <person name="Banfield J.F."/>
        </authorList>
    </citation>
    <scope>NUCLEOTIDE SEQUENCE [LARGE SCALE GENOMIC DNA]</scope>
</reference>
<evidence type="ECO:0000256" key="8">
    <source>
        <dbReference type="SAM" id="Phobius"/>
    </source>
</evidence>
<keyword evidence="5 8" id="KW-0812">Transmembrane</keyword>
<accession>A0A0G1KRJ6</accession>
<proteinExistence type="inferred from homology"/>
<dbReference type="GO" id="GO:0005886">
    <property type="term" value="C:plasma membrane"/>
    <property type="evidence" value="ECO:0007669"/>
    <property type="project" value="UniProtKB-SubCell"/>
</dbReference>
<evidence type="ECO:0000256" key="6">
    <source>
        <dbReference type="ARBA" id="ARBA00022989"/>
    </source>
</evidence>
<feature type="transmembrane region" description="Helical" evidence="8">
    <location>
        <begin position="272"/>
        <end position="293"/>
    </location>
</feature>
<feature type="transmembrane region" description="Helical" evidence="8">
    <location>
        <begin position="305"/>
        <end position="323"/>
    </location>
</feature>
<evidence type="ECO:0000256" key="2">
    <source>
        <dbReference type="ARBA" id="ARBA00009773"/>
    </source>
</evidence>
<dbReference type="Proteomes" id="UP000034087">
    <property type="component" value="Unassembled WGS sequence"/>
</dbReference>
<evidence type="ECO:0000313" key="10">
    <source>
        <dbReference type="Proteomes" id="UP000034087"/>
    </source>
</evidence>
<feature type="transmembrane region" description="Helical" evidence="8">
    <location>
        <begin position="245"/>
        <end position="266"/>
    </location>
</feature>
<evidence type="ECO:0000313" key="9">
    <source>
        <dbReference type="EMBL" id="KKT58977.1"/>
    </source>
</evidence>
<comment type="subcellular location">
    <subcellularLocation>
        <location evidence="1">Cell membrane</location>
        <topology evidence="1">Multi-pass membrane protein</topology>
    </subcellularLocation>
</comment>
<protein>
    <recommendedName>
        <fullName evidence="11">AI-2E family transporter</fullName>
    </recommendedName>
</protein>
<dbReference type="PANTHER" id="PTHR21716">
    <property type="entry name" value="TRANSMEMBRANE PROTEIN"/>
    <property type="match status" value="1"/>
</dbReference>
<feature type="transmembrane region" description="Helical" evidence="8">
    <location>
        <begin position="29"/>
        <end position="52"/>
    </location>
</feature>
<evidence type="ECO:0000256" key="7">
    <source>
        <dbReference type="ARBA" id="ARBA00023136"/>
    </source>
</evidence>
<dbReference type="PANTHER" id="PTHR21716:SF53">
    <property type="entry name" value="PERMEASE PERM-RELATED"/>
    <property type="match status" value="1"/>
</dbReference>
<comment type="similarity">
    <text evidence="2">Belongs to the autoinducer-2 exporter (AI-2E) (TC 2.A.86) family.</text>
</comment>
<keyword evidence="4" id="KW-1003">Cell membrane</keyword>
<feature type="transmembrane region" description="Helical" evidence="8">
    <location>
        <begin position="218"/>
        <end position="238"/>
    </location>
</feature>
<evidence type="ECO:0000256" key="1">
    <source>
        <dbReference type="ARBA" id="ARBA00004651"/>
    </source>
</evidence>
<sequence length="354" mass="38925">MWLSGRAPGCGPGGRGFDPRHPPQMYNPLFRYILNNQVIMALLIIAGVFLLVEIKEILVLIFIAYIIAASLYPAVSFLRIRRVPNALAVLIPYLLVLSFILLLIVPLLPFFISQAESLIEKFPLYFRDATATLGINFTIPDVKSLINPSSFGDIGRNAILITTKLFGGLFSILAIFILGLYMLLDHDKLQRFPIYFFPRKMEEKVLKTEQLVEDKLGAWLRGQIILSFTIGLITWIFLTALKVEFALPLALLAGFLEIIPTLGPLLSAVPAVIVGLAISPAMAATIALGYTTIQLAENHLLVPKIMQRAVGLNPVVIIAAILIGGKLLGVLGALLSIPLLSVLVIIYRQIRHLS</sequence>
<keyword evidence="7 8" id="KW-0472">Membrane</keyword>
<feature type="transmembrane region" description="Helical" evidence="8">
    <location>
        <begin position="165"/>
        <end position="184"/>
    </location>
</feature>
<evidence type="ECO:0000256" key="4">
    <source>
        <dbReference type="ARBA" id="ARBA00022475"/>
    </source>
</evidence>
<keyword evidence="3" id="KW-0813">Transport</keyword>
<dbReference type="AlphaFoldDB" id="A0A0G1KRJ6"/>
<dbReference type="Pfam" id="PF01594">
    <property type="entry name" value="AI-2E_transport"/>
    <property type="match status" value="1"/>
</dbReference>
<evidence type="ECO:0008006" key="11">
    <source>
        <dbReference type="Google" id="ProtNLM"/>
    </source>
</evidence>
<keyword evidence="6 8" id="KW-1133">Transmembrane helix</keyword>
<dbReference type="GO" id="GO:0055085">
    <property type="term" value="P:transmembrane transport"/>
    <property type="evidence" value="ECO:0007669"/>
    <property type="project" value="TreeGrafter"/>
</dbReference>
<evidence type="ECO:0000256" key="3">
    <source>
        <dbReference type="ARBA" id="ARBA00022448"/>
    </source>
</evidence>
<dbReference type="AntiFam" id="ANF00013">
    <property type="entry name" value="tRNA translation"/>
</dbReference>
<organism evidence="9 10">
    <name type="scientific">Candidatus Giovannonibacteria bacterium GW2011_GWA1_44_25</name>
    <dbReference type="NCBI Taxonomy" id="1618645"/>
    <lineage>
        <taxon>Bacteria</taxon>
        <taxon>Candidatus Giovannoniibacteriota</taxon>
    </lineage>
</organism>
<feature type="transmembrane region" description="Helical" evidence="8">
    <location>
        <begin position="57"/>
        <end position="78"/>
    </location>
</feature>
<dbReference type="InterPro" id="IPR002549">
    <property type="entry name" value="AI-2E-like"/>
</dbReference>
<comment type="caution">
    <text evidence="9">The sequence shown here is derived from an EMBL/GenBank/DDBJ whole genome shotgun (WGS) entry which is preliminary data.</text>
</comment>
<feature type="transmembrane region" description="Helical" evidence="8">
    <location>
        <begin position="329"/>
        <end position="347"/>
    </location>
</feature>